<dbReference type="OrthoDB" id="3108359at2759"/>
<name>A0A0C2XEN6_AMAMK</name>
<evidence type="ECO:0000313" key="2">
    <source>
        <dbReference type="EMBL" id="KIL67298.1"/>
    </source>
</evidence>
<feature type="region of interest" description="Disordered" evidence="1">
    <location>
        <begin position="603"/>
        <end position="648"/>
    </location>
</feature>
<evidence type="ECO:0000256" key="1">
    <source>
        <dbReference type="SAM" id="MobiDB-lite"/>
    </source>
</evidence>
<accession>A0A0C2XEN6</accession>
<proteinExistence type="predicted"/>
<dbReference type="AlphaFoldDB" id="A0A0C2XEN6"/>
<feature type="region of interest" description="Disordered" evidence="1">
    <location>
        <begin position="704"/>
        <end position="724"/>
    </location>
</feature>
<feature type="region of interest" description="Disordered" evidence="1">
    <location>
        <begin position="116"/>
        <end position="156"/>
    </location>
</feature>
<sequence>MKLNYVLLPEGYIPTPPPADTGMDVDEVPMGEPMEVDDVEVRPKQRVVRVTVDVVVPAGELMGVDSVPAQRWPVLPRPAWNIDAADYQRWPVLPRPAWNVDMADYAKISPALIVGGTRVSRSPRKPSPRKTTEPQRSAPPSSSQLAKPVVSAPPHVDMSKLATSSKVKLEGMPVLFASVETSSSSLNVAHQVKYQEPNARCIRKTRFSSPLSPVKQSKIDDNLFLTSNRQSPDLITNDRWLKSSRTPGRNLHNESVFEGYSDADHSRLGVASPPTQDAETLFPEIKRFSPVKDARMDEDFFLRSNRQTPDLAVNNRWLKISRTPEHNIYNEPIMVEDDDGDYSSLCMGYPPSEDTEDSLPELDFAEADTSLNWAPGILTPQTPHRIRRTTLFSPLSPGRQSKLDEDDVFITSKRQTADLVSNNGWLRTSHTPGNIDNESVFYDNEYTDYSYLALAYPLVEDSDTSLNEDYSSTSTSLVSGTSGYLADDSFSFFDASYSSSSSLASDGSFGYLADVSCSSFADISETFDASRASMADEQTSHPSCETVSEAASRTDLSSSTSMDLLIATMSNLVIDEGSDLPEEGISAADNERTISEDSVAWQTAEETVPRSDSGDAADESFGEEGSEATQSDHDKSTEEDCFDSHYPSSLLSGNQSSYSCSASVNISGINLGVSSGSAGSGTETELLEDVGSLAVEEFRWEYDEPEEAHENEEEEDQSGNGNQLLAELAADAEVNDEDEGLLECHDLFERGTQTELDVDELEDDLKYIYTLPY</sequence>
<dbReference type="InParanoid" id="A0A0C2XEN6"/>
<dbReference type="HOGENOM" id="CLU_361673_0_0_1"/>
<feature type="compositionally biased region" description="Acidic residues" evidence="1">
    <location>
        <begin position="615"/>
        <end position="626"/>
    </location>
</feature>
<dbReference type="Proteomes" id="UP000054549">
    <property type="component" value="Unassembled WGS sequence"/>
</dbReference>
<feature type="compositionally biased region" description="Acidic residues" evidence="1">
    <location>
        <begin position="704"/>
        <end position="717"/>
    </location>
</feature>
<organism evidence="2 3">
    <name type="scientific">Amanita muscaria (strain Koide BX008)</name>
    <dbReference type="NCBI Taxonomy" id="946122"/>
    <lineage>
        <taxon>Eukaryota</taxon>
        <taxon>Fungi</taxon>
        <taxon>Dikarya</taxon>
        <taxon>Basidiomycota</taxon>
        <taxon>Agaricomycotina</taxon>
        <taxon>Agaricomycetes</taxon>
        <taxon>Agaricomycetidae</taxon>
        <taxon>Agaricales</taxon>
        <taxon>Pluteineae</taxon>
        <taxon>Amanitaceae</taxon>
        <taxon>Amanita</taxon>
    </lineage>
</organism>
<protein>
    <submittedName>
        <fullName evidence="2">Uncharacterized protein</fullName>
    </submittedName>
</protein>
<evidence type="ECO:0000313" key="3">
    <source>
        <dbReference type="Proteomes" id="UP000054549"/>
    </source>
</evidence>
<gene>
    <name evidence="2" type="ORF">M378DRAFT_9532</name>
</gene>
<feature type="compositionally biased region" description="Polar residues" evidence="1">
    <location>
        <begin position="134"/>
        <end position="145"/>
    </location>
</feature>
<feature type="compositionally biased region" description="Polar residues" evidence="1">
    <location>
        <begin position="536"/>
        <end position="551"/>
    </location>
</feature>
<keyword evidence="3" id="KW-1185">Reference proteome</keyword>
<reference evidence="2 3" key="1">
    <citation type="submission" date="2014-04" db="EMBL/GenBank/DDBJ databases">
        <title>Evolutionary Origins and Diversification of the Mycorrhizal Mutualists.</title>
        <authorList>
            <consortium name="DOE Joint Genome Institute"/>
            <consortium name="Mycorrhizal Genomics Consortium"/>
            <person name="Kohler A."/>
            <person name="Kuo A."/>
            <person name="Nagy L.G."/>
            <person name="Floudas D."/>
            <person name="Copeland A."/>
            <person name="Barry K.W."/>
            <person name="Cichocki N."/>
            <person name="Veneault-Fourrey C."/>
            <person name="LaButti K."/>
            <person name="Lindquist E.A."/>
            <person name="Lipzen A."/>
            <person name="Lundell T."/>
            <person name="Morin E."/>
            <person name="Murat C."/>
            <person name="Riley R."/>
            <person name="Ohm R."/>
            <person name="Sun H."/>
            <person name="Tunlid A."/>
            <person name="Henrissat B."/>
            <person name="Grigoriev I.V."/>
            <person name="Hibbett D.S."/>
            <person name="Martin F."/>
        </authorList>
    </citation>
    <scope>NUCLEOTIDE SEQUENCE [LARGE SCALE GENOMIC DNA]</scope>
    <source>
        <strain evidence="2 3">Koide BX008</strain>
    </source>
</reference>
<dbReference type="EMBL" id="KN818232">
    <property type="protein sequence ID" value="KIL67298.1"/>
    <property type="molecule type" value="Genomic_DNA"/>
</dbReference>
<feature type="region of interest" description="Disordered" evidence="1">
    <location>
        <begin position="532"/>
        <end position="555"/>
    </location>
</feature>